<keyword evidence="7" id="KW-0539">Nucleus</keyword>
<dbReference type="InterPro" id="IPR013087">
    <property type="entry name" value="Znf_C2H2_type"/>
</dbReference>
<keyword evidence="5" id="KW-0862">Zinc</keyword>
<keyword evidence="13" id="KW-1185">Reference proteome</keyword>
<dbReference type="PANTHER" id="PTHR24394">
    <property type="entry name" value="ZINC FINGER PROTEIN"/>
    <property type="match status" value="1"/>
</dbReference>
<geneLocation type="mitochondrion" evidence="12"/>
<evidence type="ECO:0000256" key="3">
    <source>
        <dbReference type="ARBA" id="ARBA00022737"/>
    </source>
</evidence>
<evidence type="ECO:0000256" key="9">
    <source>
        <dbReference type="SAM" id="MobiDB-lite"/>
    </source>
</evidence>
<dbReference type="OrthoDB" id="6155966at2759"/>
<dbReference type="AlphaFoldDB" id="A0A0G4ISM3"/>
<keyword evidence="2" id="KW-0479">Metal-binding</keyword>
<dbReference type="PROSITE" id="PS50157">
    <property type="entry name" value="ZINC_FINGER_C2H2_2"/>
    <property type="match status" value="3"/>
</dbReference>
<name>A0A0G4ISM3_PLABS</name>
<reference evidence="12 14" key="2">
    <citation type="submission" date="2018-03" db="EMBL/GenBank/DDBJ databases">
        <authorList>
            <person name="Fogelqvist J."/>
        </authorList>
    </citation>
    <scope>NUCLEOTIDE SEQUENCE [LARGE SCALE GENOMIC DNA]</scope>
</reference>
<feature type="domain" description="C2H2-type" evidence="10">
    <location>
        <begin position="48"/>
        <end position="75"/>
    </location>
</feature>
<dbReference type="Pfam" id="PF00096">
    <property type="entry name" value="zf-C2H2"/>
    <property type="match status" value="3"/>
</dbReference>
<comment type="subcellular location">
    <subcellularLocation>
        <location evidence="1">Nucleus</location>
    </subcellularLocation>
</comment>
<dbReference type="GO" id="GO:0000981">
    <property type="term" value="F:DNA-binding transcription factor activity, RNA polymerase II-specific"/>
    <property type="evidence" value="ECO:0007669"/>
    <property type="project" value="TreeGrafter"/>
</dbReference>
<dbReference type="STRING" id="37360.A0A0G4ISM3"/>
<keyword evidence="12" id="KW-0496">Mitochondrion</keyword>
<dbReference type="PROSITE" id="PS00028">
    <property type="entry name" value="ZINC_FINGER_C2H2_1"/>
    <property type="match status" value="3"/>
</dbReference>
<evidence type="ECO:0000256" key="1">
    <source>
        <dbReference type="ARBA" id="ARBA00004123"/>
    </source>
</evidence>
<dbReference type="InterPro" id="IPR036236">
    <property type="entry name" value="Znf_C2H2_sf"/>
</dbReference>
<feature type="domain" description="C2H2-type" evidence="10">
    <location>
        <begin position="76"/>
        <end position="103"/>
    </location>
</feature>
<dbReference type="Proteomes" id="UP000039324">
    <property type="component" value="Unassembled WGS sequence"/>
</dbReference>
<evidence type="ECO:0000256" key="8">
    <source>
        <dbReference type="PROSITE-ProRule" id="PRU00042"/>
    </source>
</evidence>
<evidence type="ECO:0000313" key="11">
    <source>
        <dbReference type="EMBL" id="CEO98363.1"/>
    </source>
</evidence>
<feature type="domain" description="C2H2-type" evidence="10">
    <location>
        <begin position="104"/>
        <end position="133"/>
    </location>
</feature>
<evidence type="ECO:0000313" key="13">
    <source>
        <dbReference type="Proteomes" id="UP000039324"/>
    </source>
</evidence>
<organism evidence="11 13">
    <name type="scientific">Plasmodiophora brassicae</name>
    <name type="common">Clubroot disease agent</name>
    <dbReference type="NCBI Taxonomy" id="37360"/>
    <lineage>
        <taxon>Eukaryota</taxon>
        <taxon>Sar</taxon>
        <taxon>Rhizaria</taxon>
        <taxon>Endomyxa</taxon>
        <taxon>Phytomyxea</taxon>
        <taxon>Plasmodiophorida</taxon>
        <taxon>Plasmodiophoridae</taxon>
        <taxon>Plasmodiophora</taxon>
    </lineage>
</organism>
<keyword evidence="3" id="KW-0677">Repeat</keyword>
<dbReference type="SUPFAM" id="SSF57667">
    <property type="entry name" value="beta-beta-alpha zinc fingers"/>
    <property type="match status" value="2"/>
</dbReference>
<dbReference type="EMBL" id="CDSF01000084">
    <property type="protein sequence ID" value="CEO98363.1"/>
    <property type="molecule type" value="Genomic_DNA"/>
</dbReference>
<evidence type="ECO:0000256" key="4">
    <source>
        <dbReference type="ARBA" id="ARBA00022771"/>
    </source>
</evidence>
<protein>
    <recommendedName>
        <fullName evidence="10">C2H2-type domain-containing protein</fullName>
    </recommendedName>
</protein>
<dbReference type="Proteomes" id="UP000290189">
    <property type="component" value="Unassembled WGS sequence"/>
</dbReference>
<dbReference type="SMART" id="SM00355">
    <property type="entry name" value="ZnF_C2H2"/>
    <property type="match status" value="4"/>
</dbReference>
<dbReference type="GO" id="GO:0003677">
    <property type="term" value="F:DNA binding"/>
    <property type="evidence" value="ECO:0007669"/>
    <property type="project" value="UniProtKB-KW"/>
</dbReference>
<proteinExistence type="predicted"/>
<feature type="region of interest" description="Disordered" evidence="9">
    <location>
        <begin position="160"/>
        <end position="185"/>
    </location>
</feature>
<dbReference type="Gene3D" id="3.30.160.60">
    <property type="entry name" value="Classic Zinc Finger"/>
    <property type="match status" value="3"/>
</dbReference>
<dbReference type="FunFam" id="3.30.160.60:FF:000512">
    <property type="entry name" value="zinc finger protein 197 isoform X1"/>
    <property type="match status" value="1"/>
</dbReference>
<dbReference type="GO" id="GO:0008270">
    <property type="term" value="F:zinc ion binding"/>
    <property type="evidence" value="ECO:0007669"/>
    <property type="project" value="UniProtKB-KW"/>
</dbReference>
<dbReference type="FunFam" id="3.30.160.60:FF:000875">
    <property type="entry name" value="zinc finger protein 236 isoform X7"/>
    <property type="match status" value="1"/>
</dbReference>
<accession>A0A0G4ISM3</accession>
<evidence type="ECO:0000313" key="14">
    <source>
        <dbReference type="Proteomes" id="UP000290189"/>
    </source>
</evidence>
<evidence type="ECO:0000313" key="12">
    <source>
        <dbReference type="EMBL" id="SPQ94448.1"/>
    </source>
</evidence>
<dbReference type="EMBL" id="OVEO01000002">
    <property type="protein sequence ID" value="SPQ94448.1"/>
    <property type="molecule type" value="Genomic_DNA"/>
</dbReference>
<evidence type="ECO:0000256" key="7">
    <source>
        <dbReference type="ARBA" id="ARBA00023242"/>
    </source>
</evidence>
<evidence type="ECO:0000256" key="5">
    <source>
        <dbReference type="ARBA" id="ARBA00022833"/>
    </source>
</evidence>
<dbReference type="GO" id="GO:0005634">
    <property type="term" value="C:nucleus"/>
    <property type="evidence" value="ECO:0007669"/>
    <property type="project" value="UniProtKB-SubCell"/>
</dbReference>
<dbReference type="PANTHER" id="PTHR24394:SF29">
    <property type="entry name" value="MYONEURIN"/>
    <property type="match status" value="1"/>
</dbReference>
<reference evidence="11 13" key="1">
    <citation type="submission" date="2015-02" db="EMBL/GenBank/DDBJ databases">
        <authorList>
            <person name="Chooi Y.-H."/>
        </authorList>
    </citation>
    <scope>NUCLEOTIDE SEQUENCE [LARGE SCALE GENOMIC DNA]</scope>
    <source>
        <strain evidence="11">E3</strain>
    </source>
</reference>
<evidence type="ECO:0000256" key="2">
    <source>
        <dbReference type="ARBA" id="ARBA00022723"/>
    </source>
</evidence>
<keyword evidence="4 8" id="KW-0863">Zinc-finger</keyword>
<evidence type="ECO:0000256" key="6">
    <source>
        <dbReference type="ARBA" id="ARBA00023125"/>
    </source>
</evidence>
<gene>
    <name evidence="11" type="ORF">PBRA_006477</name>
    <name evidence="12" type="ORF">PLBR_LOCUS1663</name>
</gene>
<sequence length="251" mass="27635">MTSRAGRARVVKANVNIKCSDCGAVLVDGTPKDLYAHRQVCHPEKMPYQCDDCGRRFKWVSSVSRHKRIHSGEKPHRCHVCGRRFTQSGTLVRHLRSHFGCRPFVCTEPGCTVAFASNVSLRKHQKVHIDNVAKSFLNADTSWHAAEVTVATVADDWETESDEFPHSPPGLGPMSGSVLSHSSSGLGAGPGVMPSPLVEDFRFAGLMEPNVQYGRYDQGGLLWSTRLCCLPSETLALQRPIPLTLTPWTSL</sequence>
<keyword evidence="6" id="KW-0238">DNA-binding</keyword>
<evidence type="ECO:0000259" key="10">
    <source>
        <dbReference type="PROSITE" id="PS50157"/>
    </source>
</evidence>
<feature type="compositionally biased region" description="Low complexity" evidence="9">
    <location>
        <begin position="172"/>
        <end position="185"/>
    </location>
</feature>